<accession>A0AAV1I143</accession>
<dbReference type="GO" id="GO:1990745">
    <property type="term" value="C:EARP complex"/>
    <property type="evidence" value="ECO:0007669"/>
    <property type="project" value="InterPro"/>
</dbReference>
<dbReference type="GO" id="GO:0005829">
    <property type="term" value="C:cytosol"/>
    <property type="evidence" value="ECO:0007669"/>
    <property type="project" value="GOC"/>
</dbReference>
<reference evidence="6 7" key="1">
    <citation type="submission" date="2023-10" db="EMBL/GenBank/DDBJ databases">
        <authorList>
            <person name="Maclean D."/>
            <person name="Macfadyen A."/>
        </authorList>
    </citation>
    <scope>NUCLEOTIDE SEQUENCE [LARGE SCALE GENOMIC DNA]</scope>
</reference>
<evidence type="ECO:0000313" key="6">
    <source>
        <dbReference type="EMBL" id="CAK0770177.1"/>
    </source>
</evidence>
<dbReference type="EMBL" id="CAUYUE010000004">
    <property type="protein sequence ID" value="CAK0770177.1"/>
    <property type="molecule type" value="Genomic_DNA"/>
</dbReference>
<dbReference type="InterPro" id="IPR019514">
    <property type="entry name" value="Syndetin_C"/>
</dbReference>
<dbReference type="PANTHER" id="PTHR13258:SF0">
    <property type="entry name" value="SYNDETIN"/>
    <property type="match status" value="1"/>
</dbReference>
<dbReference type="PANTHER" id="PTHR13258">
    <property type="entry name" value="SYNDETIN"/>
    <property type="match status" value="1"/>
</dbReference>
<dbReference type="GO" id="GO:0015031">
    <property type="term" value="P:protein transport"/>
    <property type="evidence" value="ECO:0007669"/>
    <property type="project" value="UniProtKB-KW"/>
</dbReference>
<dbReference type="GO" id="GO:0042147">
    <property type="term" value="P:retrograde transport, endosome to Golgi"/>
    <property type="evidence" value="ECO:0007669"/>
    <property type="project" value="InterPro"/>
</dbReference>
<feature type="domain" description="Syndetin C-terminal" evidence="4">
    <location>
        <begin position="763"/>
        <end position="903"/>
    </location>
</feature>
<evidence type="ECO:0000256" key="2">
    <source>
        <dbReference type="ARBA" id="ARBA00022927"/>
    </source>
</evidence>
<dbReference type="InterPro" id="IPR019515">
    <property type="entry name" value="VPS54_N"/>
</dbReference>
<protein>
    <submittedName>
        <fullName evidence="6">Uncharacterized protein</fullName>
    </submittedName>
</protein>
<keyword evidence="2" id="KW-0653">Protein transport</keyword>
<dbReference type="Proteomes" id="UP001314263">
    <property type="component" value="Unassembled WGS sequence"/>
</dbReference>
<evidence type="ECO:0000313" key="7">
    <source>
        <dbReference type="Proteomes" id="UP001314263"/>
    </source>
</evidence>
<keyword evidence="7" id="KW-1185">Reference proteome</keyword>
<dbReference type="GO" id="GO:0032456">
    <property type="term" value="P:endocytic recycling"/>
    <property type="evidence" value="ECO:0007669"/>
    <property type="project" value="InterPro"/>
</dbReference>
<comment type="caution">
    <text evidence="6">The sequence shown here is derived from an EMBL/GenBank/DDBJ whole genome shotgun (WGS) entry which is preliminary data.</text>
</comment>
<proteinExistence type="predicted"/>
<dbReference type="AlphaFoldDB" id="A0AAV1I143"/>
<evidence type="ECO:0000259" key="4">
    <source>
        <dbReference type="Pfam" id="PF10474"/>
    </source>
</evidence>
<feature type="domain" description="Vacuolar protein sorting-associated protein 54 N-terminal" evidence="5">
    <location>
        <begin position="1"/>
        <end position="183"/>
    </location>
</feature>
<keyword evidence="3" id="KW-0175">Coiled coil</keyword>
<evidence type="ECO:0000259" key="5">
    <source>
        <dbReference type="Pfam" id="PF10475"/>
    </source>
</evidence>
<organism evidence="6 7">
    <name type="scientific">Coccomyxa viridis</name>
    <dbReference type="NCBI Taxonomy" id="1274662"/>
    <lineage>
        <taxon>Eukaryota</taxon>
        <taxon>Viridiplantae</taxon>
        <taxon>Chlorophyta</taxon>
        <taxon>core chlorophytes</taxon>
        <taxon>Trebouxiophyceae</taxon>
        <taxon>Trebouxiophyceae incertae sedis</taxon>
        <taxon>Coccomyxaceae</taxon>
        <taxon>Coccomyxa</taxon>
    </lineage>
</organism>
<dbReference type="Pfam" id="PF10475">
    <property type="entry name" value="Vps54_N"/>
    <property type="match status" value="1"/>
</dbReference>
<dbReference type="InterPro" id="IPR040047">
    <property type="entry name" value="VPS50"/>
</dbReference>
<keyword evidence="1" id="KW-0813">Transport</keyword>
<dbReference type="GO" id="GO:0000149">
    <property type="term" value="F:SNARE binding"/>
    <property type="evidence" value="ECO:0007669"/>
    <property type="project" value="TreeGrafter"/>
</dbReference>
<evidence type="ECO:0000256" key="1">
    <source>
        <dbReference type="ARBA" id="ARBA00022448"/>
    </source>
</evidence>
<evidence type="ECO:0000256" key="3">
    <source>
        <dbReference type="ARBA" id="ARBA00023054"/>
    </source>
</evidence>
<sequence>MAQTARTTLASGALNTAGSIVVTQQSRHKQRLLDLLDPLVKLQEAKDLQIGLRVAQEDGDYAHAFWLCVQCGQAMSGAGALRCAAPLADRVNVLYEETIDRLELALQACCKDFKPDTLCKVLEGWLFLGNVQELGSRLTNAYMSAVSASCAQTVRSVLLTQPALAARALSGATMHDLTHGVPSDLDAKRACHARIRRRPSIRKRLSLDATLSMADMDLPVPTQDLISSAVDTGMEGDAAGASSAVPHVIRRQSRGSQALQLARSMGSAGVRKLASLEHSRRQSVDAFVEAASEKDAMQELQELEWREAEEMEWGDLLRVSQRGLWASRRFLWDEAARNIAALLACPSAWDGDHFLQVSEWIQRILTIGAAFAGADGAEGLRSLLTAQAENFFRAYHGENLEGLHSMLEKELWQRIPSSPAGKQGDPAAFHRITMNIHSPTSEQSKSGGQQVPDIAEGLRGSGRSLKIPKDAAFERLLASGNPWRRGNLRKRLAESTPHNVRLQLGFGGASALEDDRAGRRVAVDEHGIARRASDDIWSAATSSFAPVSDDIWSAATSRRTSFTGSHAMPSDEDEEASGDALWDDEQAAKQASPGGAQAPPEATLQTNSSLKLSRWLHTYGELLRCLQPAPFVYQGICELFEMYLVHVFGAFADVSLASIADPATSEGLSVEALTPRLRGTLQRILTQSLARFRASIIAAQSTWMAALAREMGEGSHLLSFLRYKDRPAEGGASDQALAAAALAPLSASTAAPRSGKLPHAGNLWGLHERAVACATLEGFAQRLAASKGAMLALMPATEHAAVEIFYARTVGAAGDVSECVLRCGVRLDLRLALQDIVSSISAQNWDLAQPPLQQSKWVDDIYYQLTFFFEKLQQVKSLSKTHLWCHAITLLSGSVLEGISRVRNRHFCY</sequence>
<gene>
    <name evidence="6" type="ORF">CVIRNUC_003741</name>
</gene>
<name>A0AAV1I143_9CHLO</name>
<dbReference type="Pfam" id="PF10474">
    <property type="entry name" value="Syndetin_C"/>
    <property type="match status" value="1"/>
</dbReference>